<evidence type="ECO:0008006" key="3">
    <source>
        <dbReference type="Google" id="ProtNLM"/>
    </source>
</evidence>
<reference evidence="1 2" key="1">
    <citation type="submission" date="2016-11" db="EMBL/GenBank/DDBJ databases">
        <authorList>
            <person name="Jaros S."/>
            <person name="Januszkiewicz K."/>
            <person name="Wedrychowicz H."/>
        </authorList>
    </citation>
    <scope>NUCLEOTIDE SEQUENCE [LARGE SCALE GENOMIC DNA]</scope>
    <source>
        <strain evidence="1 2">GAS138</strain>
    </source>
</reference>
<evidence type="ECO:0000313" key="1">
    <source>
        <dbReference type="EMBL" id="SHG81068.1"/>
    </source>
</evidence>
<organism evidence="1 2">
    <name type="scientific">Bradyrhizobium erythrophlei</name>
    <dbReference type="NCBI Taxonomy" id="1437360"/>
    <lineage>
        <taxon>Bacteria</taxon>
        <taxon>Pseudomonadati</taxon>
        <taxon>Pseudomonadota</taxon>
        <taxon>Alphaproteobacteria</taxon>
        <taxon>Hyphomicrobiales</taxon>
        <taxon>Nitrobacteraceae</taxon>
        <taxon>Bradyrhizobium</taxon>
    </lineage>
</organism>
<gene>
    <name evidence="1" type="ORF">SAMN05443248_2735</name>
</gene>
<dbReference type="AlphaFoldDB" id="A0A1M5MUV5"/>
<dbReference type="EMBL" id="LT670817">
    <property type="protein sequence ID" value="SHG81068.1"/>
    <property type="molecule type" value="Genomic_DNA"/>
</dbReference>
<evidence type="ECO:0000313" key="2">
    <source>
        <dbReference type="Proteomes" id="UP000189796"/>
    </source>
</evidence>
<dbReference type="OrthoDB" id="978976at2"/>
<dbReference type="RefSeq" id="WP_079601674.1">
    <property type="nucleotide sequence ID" value="NZ_LT670817.1"/>
</dbReference>
<protein>
    <recommendedName>
        <fullName evidence="3">HNH endonuclease</fullName>
    </recommendedName>
</protein>
<name>A0A1M5MUV5_9BRAD</name>
<sequence length="352" mass="39466">MWKKIDDGSIIDPSGKIIYFSTERFVDDICLGDCCFVCGAKPGEKEFNNEHILPQWLLRRYDLFAQTITLPNGENVRYDRYTIPCCSDCNSFMGTHIENPVSEVVQGGAEAITDFITKGGGLTIFVWMALIFLKTHLKDRLLRVHLDARKGDDLIADRYDWEMLHHIHCLVRAPYVGCSVEIEAIGSVLAVPVRAQASPDMRFDFGDLYLAQTMMIRLGETAIVAVFNDSGGAMSYLFKNLLEKITAPLSEVQLREIMVEFAYLNLRLTERPTFHTECDGLRETCRIIGRRPKLGLLDLDRSVRGKLMSSALGHVLPLVSVEGLTPEEVLSSIQAGNFTFLFDNDGVFAAAK</sequence>
<dbReference type="Proteomes" id="UP000189796">
    <property type="component" value="Chromosome I"/>
</dbReference>
<proteinExistence type="predicted"/>
<accession>A0A1M5MUV5</accession>